<feature type="transmembrane region" description="Helical" evidence="1">
    <location>
        <begin position="42"/>
        <end position="64"/>
    </location>
</feature>
<organism evidence="2 3">
    <name type="scientific">Alkalimonas amylolytica</name>
    <dbReference type="NCBI Taxonomy" id="152573"/>
    <lineage>
        <taxon>Bacteria</taxon>
        <taxon>Pseudomonadati</taxon>
        <taxon>Pseudomonadota</taxon>
        <taxon>Gammaproteobacteria</taxon>
        <taxon>Alkalimonas</taxon>
    </lineage>
</organism>
<protein>
    <submittedName>
        <fullName evidence="2">Uncharacterized protein</fullName>
    </submittedName>
</protein>
<evidence type="ECO:0000256" key="1">
    <source>
        <dbReference type="SAM" id="Phobius"/>
    </source>
</evidence>
<dbReference type="RefSeq" id="WP_091340797.1">
    <property type="nucleotide sequence ID" value="NZ_FNRM01000002.1"/>
</dbReference>
<sequence>MEPLESQPQFSAWQIVILLLLLLMTTVGQSILSWLFPGMQQLLNNAIMQVLVPLSCLGLIVILFEQWGVIKLKPYLMNSGLTLPLLASFALLYPLLSYF</sequence>
<evidence type="ECO:0000313" key="3">
    <source>
        <dbReference type="Proteomes" id="UP000198773"/>
    </source>
</evidence>
<feature type="transmembrane region" description="Helical" evidence="1">
    <location>
        <begin position="76"/>
        <end position="96"/>
    </location>
</feature>
<reference evidence="2 3" key="1">
    <citation type="submission" date="2016-10" db="EMBL/GenBank/DDBJ databases">
        <authorList>
            <person name="de Groot N.N."/>
        </authorList>
    </citation>
    <scope>NUCLEOTIDE SEQUENCE [LARGE SCALE GENOMIC DNA]</scope>
    <source>
        <strain evidence="2 3">CGMCC 1.3430</strain>
    </source>
</reference>
<keyword evidence="1" id="KW-1133">Transmembrane helix</keyword>
<dbReference type="EMBL" id="FNRM01000002">
    <property type="protein sequence ID" value="SEA28499.1"/>
    <property type="molecule type" value="Genomic_DNA"/>
</dbReference>
<feature type="transmembrane region" description="Helical" evidence="1">
    <location>
        <begin position="12"/>
        <end position="36"/>
    </location>
</feature>
<keyword evidence="1" id="KW-0812">Transmembrane</keyword>
<gene>
    <name evidence="2" type="ORF">SAMN04488051_102410</name>
</gene>
<keyword evidence="3" id="KW-1185">Reference proteome</keyword>
<dbReference type="STRING" id="152573.SAMN04488051_102410"/>
<dbReference type="AlphaFoldDB" id="A0A1H3ZXS6"/>
<keyword evidence="1" id="KW-0472">Membrane</keyword>
<evidence type="ECO:0000313" key="2">
    <source>
        <dbReference type="EMBL" id="SEA28499.1"/>
    </source>
</evidence>
<accession>A0A1H3ZXS6</accession>
<dbReference type="Proteomes" id="UP000198773">
    <property type="component" value="Unassembled WGS sequence"/>
</dbReference>
<name>A0A1H3ZXS6_ALKAM</name>
<proteinExistence type="predicted"/>